<proteinExistence type="predicted"/>
<gene>
    <name evidence="2" type="ORF">H8K32_05115</name>
</gene>
<evidence type="ECO:0000256" key="1">
    <source>
        <dbReference type="SAM" id="Phobius"/>
    </source>
</evidence>
<keyword evidence="3" id="KW-1185">Reference proteome</keyword>
<accession>A0A923HMQ5</accession>
<dbReference type="AlphaFoldDB" id="A0A923HMQ5"/>
<keyword evidence="1" id="KW-0812">Transmembrane</keyword>
<reference evidence="2" key="1">
    <citation type="submission" date="2020-08" db="EMBL/GenBank/DDBJ databases">
        <title>Novel species isolated from subtropical streams in China.</title>
        <authorList>
            <person name="Lu H."/>
        </authorList>
    </citation>
    <scope>NUCLEOTIDE SEQUENCE</scope>
    <source>
        <strain evidence="2">KACC 12607</strain>
    </source>
</reference>
<protein>
    <submittedName>
        <fullName evidence="2">Phage holin family protein</fullName>
    </submittedName>
</protein>
<comment type="caution">
    <text evidence="2">The sequence shown here is derived from an EMBL/GenBank/DDBJ whole genome shotgun (WGS) entry which is preliminary data.</text>
</comment>
<name>A0A923HMQ5_9BURK</name>
<dbReference type="EMBL" id="JACOFV010000003">
    <property type="protein sequence ID" value="MBC3861473.1"/>
    <property type="molecule type" value="Genomic_DNA"/>
</dbReference>
<dbReference type="Proteomes" id="UP000634011">
    <property type="component" value="Unassembled WGS sequence"/>
</dbReference>
<feature type="transmembrane region" description="Helical" evidence="1">
    <location>
        <begin position="39"/>
        <end position="65"/>
    </location>
</feature>
<evidence type="ECO:0000313" key="2">
    <source>
        <dbReference type="EMBL" id="MBC3861473.1"/>
    </source>
</evidence>
<organism evidence="2 3">
    <name type="scientific">Undibacterium jejuense</name>
    <dbReference type="NCBI Taxonomy" id="1344949"/>
    <lineage>
        <taxon>Bacteria</taxon>
        <taxon>Pseudomonadati</taxon>
        <taxon>Pseudomonadota</taxon>
        <taxon>Betaproteobacteria</taxon>
        <taxon>Burkholderiales</taxon>
        <taxon>Oxalobacteraceae</taxon>
        <taxon>Undibacterium</taxon>
    </lineage>
</organism>
<dbReference type="InterPro" id="IPR009937">
    <property type="entry name" value="Phage_holin_3_6"/>
</dbReference>
<keyword evidence="1" id="KW-1133">Transmembrane helix</keyword>
<sequence length="127" mass="13844">MAILDSLGQLAATFIGIVHTRLELASVEIEEELGRFFSLLLWSLVALFCACFALVLLAVLLIAVFWESHRIIVVTGMISVFSAAALGLGFWLRAQFVKKPRLLSLTLSELSKDASALHGNSSRSPID</sequence>
<keyword evidence="1" id="KW-0472">Membrane</keyword>
<dbReference type="Pfam" id="PF07332">
    <property type="entry name" value="Phage_holin_3_6"/>
    <property type="match status" value="1"/>
</dbReference>
<feature type="transmembrane region" description="Helical" evidence="1">
    <location>
        <begin position="71"/>
        <end position="92"/>
    </location>
</feature>
<dbReference type="RefSeq" id="WP_186911398.1">
    <property type="nucleotide sequence ID" value="NZ_JACOFV010000003.1"/>
</dbReference>
<evidence type="ECO:0000313" key="3">
    <source>
        <dbReference type="Proteomes" id="UP000634011"/>
    </source>
</evidence>